<evidence type="ECO:0000256" key="1">
    <source>
        <dbReference type="SAM" id="MobiDB-lite"/>
    </source>
</evidence>
<evidence type="ECO:0000313" key="4">
    <source>
        <dbReference type="Proteomes" id="UP000013569"/>
    </source>
</evidence>
<dbReference type="SMART" id="SM00881">
    <property type="entry name" value="CoA_binding"/>
    <property type="match status" value="1"/>
</dbReference>
<dbReference type="InterPro" id="IPR036291">
    <property type="entry name" value="NAD(P)-bd_dom_sf"/>
</dbReference>
<dbReference type="InterPro" id="IPR003781">
    <property type="entry name" value="CoA-bd"/>
</dbReference>
<evidence type="ECO:0000259" key="2">
    <source>
        <dbReference type="SMART" id="SM00881"/>
    </source>
</evidence>
<dbReference type="Pfam" id="PF13380">
    <property type="entry name" value="CoA_binding_2"/>
    <property type="match status" value="1"/>
</dbReference>
<dbReference type="PANTHER" id="PTHR33303">
    <property type="entry name" value="CYTOPLASMIC PROTEIN-RELATED"/>
    <property type="match status" value="1"/>
</dbReference>
<dbReference type="Gene3D" id="3.40.50.720">
    <property type="entry name" value="NAD(P)-binding Rossmann-like Domain"/>
    <property type="match status" value="1"/>
</dbReference>
<sequence length="162" mass="17480">MHWSCTEFSDENSEPTYTRGMTTPSINTDDVVEQILSTYDAITVVGASANPSKAANEVPAYMKSRGWRIIPVNPAADEIVGEKVYRTLADVPEQVGLVDVFRPGPECADVARAAVASGATALWLQLGIRSAEARAIAEEAGLLYVEDRCLIIEQRRTGIVPG</sequence>
<feature type="domain" description="CoA-binding" evidence="2">
    <location>
        <begin position="36"/>
        <end position="128"/>
    </location>
</feature>
<proteinExistence type="predicted"/>
<dbReference type="PATRIC" id="fig|1316928.3.peg.4133"/>
<gene>
    <name evidence="3" type="ORF">GTC6_20425</name>
</gene>
<protein>
    <submittedName>
        <fullName evidence="3">Putative CoA-binding protein</fullName>
    </submittedName>
</protein>
<comment type="caution">
    <text evidence="3">The sequence shown here is derived from an EMBL/GenBank/DDBJ whole genome shotgun (WGS) entry which is preliminary data.</text>
</comment>
<dbReference type="EMBL" id="AQPW01000037">
    <property type="protein sequence ID" value="EON30872.1"/>
    <property type="molecule type" value="Genomic_DNA"/>
</dbReference>
<dbReference type="AlphaFoldDB" id="R7Y4G1"/>
<dbReference type="PANTHER" id="PTHR33303:SF2">
    <property type="entry name" value="COA-BINDING DOMAIN-CONTAINING PROTEIN"/>
    <property type="match status" value="1"/>
</dbReference>
<accession>R7Y4G1</accession>
<organism evidence="3 4">
    <name type="scientific">Gordonia terrae C-6</name>
    <dbReference type="NCBI Taxonomy" id="1316928"/>
    <lineage>
        <taxon>Bacteria</taxon>
        <taxon>Bacillati</taxon>
        <taxon>Actinomycetota</taxon>
        <taxon>Actinomycetes</taxon>
        <taxon>Mycobacteriales</taxon>
        <taxon>Gordoniaceae</taxon>
        <taxon>Gordonia</taxon>
    </lineage>
</organism>
<dbReference type="SUPFAM" id="SSF51735">
    <property type="entry name" value="NAD(P)-binding Rossmann-fold domains"/>
    <property type="match status" value="1"/>
</dbReference>
<feature type="region of interest" description="Disordered" evidence="1">
    <location>
        <begin position="1"/>
        <end position="24"/>
    </location>
</feature>
<reference evidence="3 4" key="1">
    <citation type="journal article" date="2013" name="Genome Announc.">
        <title>Draft Genome Sequence of a Benzothiophene-Desulfurizing Bacterium, Gordona terrae Strain C-6.</title>
        <authorList>
            <person name="Wang W."/>
            <person name="Ma T."/>
            <person name="Ren Y."/>
            <person name="Li G."/>
        </authorList>
    </citation>
    <scope>NUCLEOTIDE SEQUENCE [LARGE SCALE GENOMIC DNA]</scope>
    <source>
        <strain evidence="3 4">C-6</strain>
    </source>
</reference>
<dbReference type="Proteomes" id="UP000013569">
    <property type="component" value="Unassembled WGS sequence"/>
</dbReference>
<name>R7Y4G1_9ACTN</name>
<evidence type="ECO:0000313" key="3">
    <source>
        <dbReference type="EMBL" id="EON30872.1"/>
    </source>
</evidence>
<feature type="compositionally biased region" description="Polar residues" evidence="1">
    <location>
        <begin position="14"/>
        <end position="24"/>
    </location>
</feature>